<dbReference type="AlphaFoldDB" id="X1PVX0"/>
<feature type="non-terminal residue" evidence="1">
    <location>
        <position position="51"/>
    </location>
</feature>
<reference evidence="1" key="1">
    <citation type="journal article" date="2014" name="Front. Microbiol.">
        <title>High frequency of phylogenetically diverse reductive dehalogenase-homologous genes in deep subseafloor sedimentary metagenomes.</title>
        <authorList>
            <person name="Kawai M."/>
            <person name="Futagami T."/>
            <person name="Toyoda A."/>
            <person name="Takaki Y."/>
            <person name="Nishi S."/>
            <person name="Hori S."/>
            <person name="Arai W."/>
            <person name="Tsubouchi T."/>
            <person name="Morono Y."/>
            <person name="Uchiyama I."/>
            <person name="Ito T."/>
            <person name="Fujiyama A."/>
            <person name="Inagaki F."/>
            <person name="Takami H."/>
        </authorList>
    </citation>
    <scope>NUCLEOTIDE SEQUENCE</scope>
    <source>
        <strain evidence="1">Expedition CK06-06</strain>
    </source>
</reference>
<evidence type="ECO:0000313" key="1">
    <source>
        <dbReference type="EMBL" id="GAI46721.1"/>
    </source>
</evidence>
<sequence>MNINIQYEHGVGIKGKILTFECQQFKPDRKRKKVSSRHRGVTGKLYNATCV</sequence>
<organism evidence="1">
    <name type="scientific">marine sediment metagenome</name>
    <dbReference type="NCBI Taxonomy" id="412755"/>
    <lineage>
        <taxon>unclassified sequences</taxon>
        <taxon>metagenomes</taxon>
        <taxon>ecological metagenomes</taxon>
    </lineage>
</organism>
<dbReference type="EMBL" id="BARV01042140">
    <property type="protein sequence ID" value="GAI46721.1"/>
    <property type="molecule type" value="Genomic_DNA"/>
</dbReference>
<name>X1PVX0_9ZZZZ</name>
<proteinExistence type="predicted"/>
<comment type="caution">
    <text evidence="1">The sequence shown here is derived from an EMBL/GenBank/DDBJ whole genome shotgun (WGS) entry which is preliminary data.</text>
</comment>
<protein>
    <submittedName>
        <fullName evidence="1">Uncharacterized protein</fullName>
    </submittedName>
</protein>
<gene>
    <name evidence="1" type="ORF">S06H3_63507</name>
</gene>
<accession>X1PVX0</accession>